<evidence type="ECO:0000313" key="2">
    <source>
        <dbReference type="EMBL" id="OFI46045.1"/>
    </source>
</evidence>
<gene>
    <name evidence="2" type="ORF">BG262_06055</name>
</gene>
<dbReference type="Gene3D" id="1.10.260.40">
    <property type="entry name" value="lambda repressor-like DNA-binding domains"/>
    <property type="match status" value="1"/>
</dbReference>
<comment type="caution">
    <text evidence="2">The sequence shown here is derived from an EMBL/GenBank/DDBJ whole genome shotgun (WGS) entry which is preliminary data.</text>
</comment>
<organism evidence="2 3">
    <name type="scientific">Floricoccus penangensis</name>
    <dbReference type="NCBI Taxonomy" id="1859475"/>
    <lineage>
        <taxon>Bacteria</taxon>
        <taxon>Bacillati</taxon>
        <taxon>Bacillota</taxon>
        <taxon>Bacilli</taxon>
        <taxon>Lactobacillales</taxon>
        <taxon>Streptococcaceae</taxon>
        <taxon>Floricoccus</taxon>
    </lineage>
</organism>
<dbReference type="InterPro" id="IPR003491">
    <property type="entry name" value="REP-like_C"/>
</dbReference>
<evidence type="ECO:0000313" key="3">
    <source>
        <dbReference type="Proteomes" id="UP000177273"/>
    </source>
</evidence>
<dbReference type="AlphaFoldDB" id="A0A9Q5NYX8"/>
<reference evidence="3" key="1">
    <citation type="submission" date="2016-09" db="EMBL/GenBank/DDBJ databases">
        <title>Draft genome sequence of a novel species of the family Streptococcaceae isolated from flowers.</title>
        <authorList>
            <person name="Chuah L.-O."/>
            <person name="Yap K.-P."/>
            <person name="Thong K.L."/>
            <person name="Liong M.T."/>
            <person name="Ahmad R."/>
            <person name="Rusul G."/>
        </authorList>
    </citation>
    <scope>NUCLEOTIDE SEQUENCE [LARGE SCALE GENOMIC DNA]</scope>
    <source>
        <strain evidence="3">HibF3</strain>
    </source>
</reference>
<dbReference type="Proteomes" id="UP000177273">
    <property type="component" value="Unassembled WGS sequence"/>
</dbReference>
<proteinExistence type="predicted"/>
<dbReference type="PROSITE" id="PS50943">
    <property type="entry name" value="HTH_CROC1"/>
    <property type="match status" value="1"/>
</dbReference>
<dbReference type="SMART" id="SM00530">
    <property type="entry name" value="HTH_XRE"/>
    <property type="match status" value="1"/>
</dbReference>
<dbReference type="RefSeq" id="WP_070788515.1">
    <property type="nucleotide sequence ID" value="NZ_MKIQ01000029.1"/>
</dbReference>
<dbReference type="InterPro" id="IPR001387">
    <property type="entry name" value="Cro/C1-type_HTH"/>
</dbReference>
<keyword evidence="3" id="KW-1185">Reference proteome</keyword>
<dbReference type="InterPro" id="IPR010982">
    <property type="entry name" value="Lambda_DNA-bd_dom_sf"/>
</dbReference>
<accession>A0A9Q5NYX8</accession>
<evidence type="ECO:0000259" key="1">
    <source>
        <dbReference type="PROSITE" id="PS50943"/>
    </source>
</evidence>
<dbReference type="SUPFAM" id="SSF47413">
    <property type="entry name" value="lambda repressor-like DNA-binding domains"/>
    <property type="match status" value="1"/>
</dbReference>
<protein>
    <submittedName>
        <fullName evidence="2">Cro/Cl family transcriptional regulator</fullName>
    </submittedName>
</protein>
<dbReference type="Pfam" id="PF01381">
    <property type="entry name" value="HTH_3"/>
    <property type="match status" value="1"/>
</dbReference>
<dbReference type="Pfam" id="PF18106">
    <property type="entry name" value="Rol_Rep_N"/>
    <property type="match status" value="1"/>
</dbReference>
<dbReference type="OrthoDB" id="2067664at2"/>
<name>A0A9Q5NYX8_9LACT</name>
<dbReference type="EMBL" id="MKIQ01000029">
    <property type="protein sequence ID" value="OFI46045.1"/>
    <property type="molecule type" value="Genomic_DNA"/>
</dbReference>
<dbReference type="InterPro" id="IPR040819">
    <property type="entry name" value="Rol_Rep_N"/>
</dbReference>
<dbReference type="Pfam" id="PF02486">
    <property type="entry name" value="Rep_trans"/>
    <property type="match status" value="1"/>
</dbReference>
<sequence length="394" mass="46489">MNNKTSWIDELKEKRMAYGLSQNKLAVASGITRQYLSDIENEKAIPTEQVKTALLDSLERFNPDNPLEMLFDYVRIRFPADNVEIIIEEILHLNIDYMIHEDFGYYSYPEHYRFGDIMIMASYDMTKGVLLELKGKGCRQYENFLLAQHRSWYDFFTDCLEVNGVFKRLDLAINDKVGILDIPELARKSEQEECISVFRTFKNYRSGELVHRDEKSDMGNTLYIGSLKSEVYFCVYEKDYEQFIKNDIPLEDAEVKNRFEIRLKNDRATHAIQDLLAHRNAEKTAFEIINRYIRFADKDITKRRSQWQTSECWEWFIGKNRGELRLTTKPEPYSYERTLNWLRHQVAPTLKVASILDVLNETDIIPSMIRDANLTEKHEKLIEQQNLAVENVIV</sequence>
<dbReference type="CDD" id="cd00093">
    <property type="entry name" value="HTH_XRE"/>
    <property type="match status" value="1"/>
</dbReference>
<feature type="domain" description="HTH cro/C1-type" evidence="1">
    <location>
        <begin position="11"/>
        <end position="47"/>
    </location>
</feature>
<dbReference type="GO" id="GO:0003677">
    <property type="term" value="F:DNA binding"/>
    <property type="evidence" value="ECO:0007669"/>
    <property type="project" value="InterPro"/>
</dbReference>
<dbReference type="NCBIfam" id="NF041493">
    <property type="entry name" value="MobT"/>
    <property type="match status" value="1"/>
</dbReference>
<dbReference type="InterPro" id="IPR048093">
    <property type="entry name" value="MobT"/>
</dbReference>